<accession>A0ABD1C3A6</accession>
<dbReference type="FunFam" id="3.40.50.10140:FF:000007">
    <property type="entry name" value="Disease resistance protein (TIR-NBS-LRR class)"/>
    <property type="match status" value="1"/>
</dbReference>
<gene>
    <name evidence="3" type="ORF">V5N11_004501</name>
</gene>
<protein>
    <submittedName>
        <fullName evidence="3">Protein PHLOEM PROTEIN 2-LIKE A8</fullName>
    </submittedName>
</protein>
<dbReference type="Proteomes" id="UP001558713">
    <property type="component" value="Unassembled WGS sequence"/>
</dbReference>
<keyword evidence="1" id="KW-0520">NAD</keyword>
<dbReference type="Pfam" id="PF01582">
    <property type="entry name" value="TIR"/>
    <property type="match status" value="1"/>
</dbReference>
<dbReference type="SUPFAM" id="SSF52200">
    <property type="entry name" value="Toll/Interleukin receptor TIR domain"/>
    <property type="match status" value="1"/>
</dbReference>
<organism evidence="3 4">
    <name type="scientific">Cardamine amara subsp. amara</name>
    <dbReference type="NCBI Taxonomy" id="228776"/>
    <lineage>
        <taxon>Eukaryota</taxon>
        <taxon>Viridiplantae</taxon>
        <taxon>Streptophyta</taxon>
        <taxon>Embryophyta</taxon>
        <taxon>Tracheophyta</taxon>
        <taxon>Spermatophyta</taxon>
        <taxon>Magnoliopsida</taxon>
        <taxon>eudicotyledons</taxon>
        <taxon>Gunneridae</taxon>
        <taxon>Pentapetalae</taxon>
        <taxon>rosids</taxon>
        <taxon>malvids</taxon>
        <taxon>Brassicales</taxon>
        <taxon>Brassicaceae</taxon>
        <taxon>Cardamineae</taxon>
        <taxon>Cardamine</taxon>
    </lineage>
</organism>
<dbReference type="PANTHER" id="PTHR32009">
    <property type="entry name" value="TMV RESISTANCE PROTEIN N-LIKE"/>
    <property type="match status" value="1"/>
</dbReference>
<proteinExistence type="predicted"/>
<dbReference type="InterPro" id="IPR035897">
    <property type="entry name" value="Toll_tir_struct_dom_sf"/>
</dbReference>
<reference evidence="3 4" key="1">
    <citation type="submission" date="2024-04" db="EMBL/GenBank/DDBJ databases">
        <title>Genome assembly C_amara_ONT_v2.</title>
        <authorList>
            <person name="Yant L."/>
            <person name="Moore C."/>
            <person name="Slenker M."/>
        </authorList>
    </citation>
    <scope>NUCLEOTIDE SEQUENCE [LARGE SCALE GENOMIC DNA]</scope>
    <source>
        <tissue evidence="3">Leaf</tissue>
    </source>
</reference>
<comment type="caution">
    <text evidence="3">The sequence shown here is derived from an EMBL/GenBank/DDBJ whole genome shotgun (WGS) entry which is preliminary data.</text>
</comment>
<feature type="domain" description="TIR" evidence="2">
    <location>
        <begin position="14"/>
        <end position="171"/>
    </location>
</feature>
<evidence type="ECO:0000259" key="2">
    <source>
        <dbReference type="PROSITE" id="PS50104"/>
    </source>
</evidence>
<evidence type="ECO:0000256" key="1">
    <source>
        <dbReference type="ARBA" id="ARBA00023027"/>
    </source>
</evidence>
<dbReference type="PROSITE" id="PS50104">
    <property type="entry name" value="TIR"/>
    <property type="match status" value="1"/>
</dbReference>
<evidence type="ECO:0000313" key="3">
    <source>
        <dbReference type="EMBL" id="KAL1223963.1"/>
    </source>
</evidence>
<dbReference type="EMBL" id="JBANAX010000059">
    <property type="protein sequence ID" value="KAL1223963.1"/>
    <property type="molecule type" value="Genomic_DNA"/>
</dbReference>
<dbReference type="InterPro" id="IPR000157">
    <property type="entry name" value="TIR_dom"/>
</dbReference>
<keyword evidence="4" id="KW-1185">Reference proteome</keyword>
<dbReference type="Gene3D" id="3.40.50.10140">
    <property type="entry name" value="Toll/interleukin-1 receptor homology (TIR) domain"/>
    <property type="match status" value="1"/>
</dbReference>
<sequence>MAASSSSGLGKTSKGSQVFLNFRGEELRKTFIADLEFALEEANINYFIDKHEQLGTKLQNLLVRIEQSRVALAIFSKEYTTSVWCLDELVKIRECMDKGSLIGIPIFYKLKTSVVSNLEGDFGDNFRKLKRNNQQDLVRTQNWEEALTSIPEIIGMHLSEYRFFVCPFSFS</sequence>
<name>A0ABD1C3A6_CARAN</name>
<dbReference type="AlphaFoldDB" id="A0ABD1C3A6"/>
<dbReference type="PANTHER" id="PTHR32009:SF143">
    <property type="entry name" value="(RAPE) HYPOTHETICAL PROTEIN"/>
    <property type="match status" value="1"/>
</dbReference>
<dbReference type="SMART" id="SM00255">
    <property type="entry name" value="TIR"/>
    <property type="match status" value="1"/>
</dbReference>
<evidence type="ECO:0000313" key="4">
    <source>
        <dbReference type="Proteomes" id="UP001558713"/>
    </source>
</evidence>